<accession>A0ABS2EC88</accession>
<organism evidence="1 2">
    <name type="scientific">Faecalicatena fissicatena</name>
    <dbReference type="NCBI Taxonomy" id="290055"/>
    <lineage>
        <taxon>Bacteria</taxon>
        <taxon>Bacillati</taxon>
        <taxon>Bacillota</taxon>
        <taxon>Clostridia</taxon>
        <taxon>Lachnospirales</taxon>
        <taxon>Lachnospiraceae</taxon>
        <taxon>Faecalicatena</taxon>
    </lineage>
</organism>
<dbReference type="RefSeq" id="WP_191493388.1">
    <property type="nucleotide sequence ID" value="NZ_JACLYY010000018.1"/>
</dbReference>
<comment type="caution">
    <text evidence="1">The sequence shown here is derived from an EMBL/GenBank/DDBJ whole genome shotgun (WGS) entry which is preliminary data.</text>
</comment>
<reference evidence="1 2" key="1">
    <citation type="journal article" date="2021" name="Sci. Rep.">
        <title>The distribution of antibiotic resistance genes in chicken gut microbiota commensals.</title>
        <authorList>
            <person name="Juricova H."/>
            <person name="Matiasovicova J."/>
            <person name="Kubasova T."/>
            <person name="Cejkova D."/>
            <person name="Rychlik I."/>
        </authorList>
    </citation>
    <scope>NUCLEOTIDE SEQUENCE [LARGE SCALE GENOMIC DNA]</scope>
    <source>
        <strain evidence="1 2">An773</strain>
    </source>
</reference>
<evidence type="ECO:0000313" key="1">
    <source>
        <dbReference type="EMBL" id="MBM6739246.1"/>
    </source>
</evidence>
<gene>
    <name evidence="1" type="ORF">H7U36_14255</name>
</gene>
<proteinExistence type="predicted"/>
<keyword evidence="2" id="KW-1185">Reference proteome</keyword>
<name>A0ABS2EC88_9FIRM</name>
<dbReference type="EMBL" id="JACLYY010000018">
    <property type="protein sequence ID" value="MBM6739246.1"/>
    <property type="molecule type" value="Genomic_DNA"/>
</dbReference>
<protein>
    <submittedName>
        <fullName evidence="1">Uncharacterized protein</fullName>
    </submittedName>
</protein>
<sequence>MPLSDTRLWVEQGNRLPDSDPLVAGKIRLALESGERLEYPVSFRRLTGNVAALYQVEGRSHGYQFPRYVSDMDPSFLSGIAASTAAWDYASDISALTEEEESRLYGDYYNEKIKADMEGMLEKLFSSGDRYPTYSSHPAVRELARERMEDAERLKRSLYAYNYYDKWYRISYGGVYLSELLFFHGDQIAKDMTAETLTDQLLSAPAGQRDTN</sequence>
<dbReference type="Proteomes" id="UP000716906">
    <property type="component" value="Unassembled WGS sequence"/>
</dbReference>
<evidence type="ECO:0000313" key="2">
    <source>
        <dbReference type="Proteomes" id="UP000716906"/>
    </source>
</evidence>